<name>A0A0H5BY49_CYBJN</name>
<evidence type="ECO:0000256" key="1">
    <source>
        <dbReference type="RuleBase" id="RU363021"/>
    </source>
</evidence>
<dbReference type="PANTHER" id="PTHR28268:SF1">
    <property type="entry name" value="MICOS SUBUNIT MIC26"/>
    <property type="match status" value="1"/>
</dbReference>
<sequence>MAPSRSFYAEEKDIAFSQVPVEKASVPVEEDTIKKEFVSGYEVDRSSFLEEHTKVLRGKLNTQLSIVTAEYNNLRSAAKNEWDNAINKITSVYDPEDKFLPNFNYALTIMLSGSILASKSSLPVRFITPVVFGTAAFKFFLPRTFANTCNAVKNYEANNYPDVLSFQRSIKDSLQQLEKQGCDLQRNANEQLVKLVHDVRVSLTK</sequence>
<dbReference type="EMBL" id="CDQK01000001">
    <property type="protein sequence ID" value="CEP20395.1"/>
    <property type="molecule type" value="Genomic_DNA"/>
</dbReference>
<comment type="subcellular location">
    <subcellularLocation>
        <location evidence="1">Mitochondrion inner membrane</location>
    </subcellularLocation>
</comment>
<dbReference type="PANTHER" id="PTHR28268">
    <property type="entry name" value="MICOS SUBUNIT MIC26"/>
    <property type="match status" value="1"/>
</dbReference>
<evidence type="ECO:0000313" key="4">
    <source>
        <dbReference type="Proteomes" id="UP000038830"/>
    </source>
</evidence>
<dbReference type="Proteomes" id="UP000094389">
    <property type="component" value="Unassembled WGS sequence"/>
</dbReference>
<dbReference type="OrthoDB" id="2399148at2759"/>
<dbReference type="InterPro" id="IPR033181">
    <property type="entry name" value="Mic26_fungi"/>
</dbReference>
<keyword evidence="1" id="KW-0472">Membrane</keyword>
<organism evidence="2 4">
    <name type="scientific">Cyberlindnera jadinii (strain ATCC 18201 / CBS 1600 / BCRC 20928 / JCM 3617 / NBRC 0987 / NRRL Y-1542)</name>
    <name type="common">Torula yeast</name>
    <name type="synonym">Candida utilis</name>
    <dbReference type="NCBI Taxonomy" id="983966"/>
    <lineage>
        <taxon>Eukaryota</taxon>
        <taxon>Fungi</taxon>
        <taxon>Dikarya</taxon>
        <taxon>Ascomycota</taxon>
        <taxon>Saccharomycotina</taxon>
        <taxon>Saccharomycetes</taxon>
        <taxon>Phaffomycetales</taxon>
        <taxon>Phaffomycetaceae</taxon>
        <taxon>Cyberlindnera</taxon>
    </lineage>
</organism>
<keyword evidence="5" id="KW-1185">Reference proteome</keyword>
<dbReference type="EMBL" id="KV453932">
    <property type="protein sequence ID" value="ODV72943.1"/>
    <property type="molecule type" value="Genomic_DNA"/>
</dbReference>
<reference evidence="4" key="2">
    <citation type="journal article" date="2015" name="J. Biotechnol.">
        <title>The structure of the Cyberlindnera jadinii genome and its relation to Candida utilis analyzed by the occurrence of single nucleotide polymorphisms.</title>
        <authorList>
            <person name="Rupp O."/>
            <person name="Brinkrolf K."/>
            <person name="Buerth C."/>
            <person name="Kunigo M."/>
            <person name="Schneider J."/>
            <person name="Jaenicke S."/>
            <person name="Goesmann A."/>
            <person name="Puehler A."/>
            <person name="Jaeger K.-E."/>
            <person name="Ernst J.F."/>
        </authorList>
    </citation>
    <scope>NUCLEOTIDE SEQUENCE [LARGE SCALE GENOMIC DNA]</scope>
    <source>
        <strain evidence="4">ATCC 18201 / CBS 1600 / BCRC 20928 / JCM 3617 / NBRC 0987 / NRRL Y-1542</strain>
    </source>
</reference>
<comment type="function">
    <text evidence="1">Component of the MICOS complex, a large protein complex of the mitochondrial inner membrane that plays crucial roles in the maintenance of crista junctions, inner membrane architecture, and formation of contact sites to the outer membrane.</text>
</comment>
<dbReference type="GO" id="GO:0044284">
    <property type="term" value="C:mitochondrial crista junction"/>
    <property type="evidence" value="ECO:0007669"/>
    <property type="project" value="TreeGrafter"/>
</dbReference>
<keyword evidence="1" id="KW-0496">Mitochondrion</keyword>
<comment type="subunit">
    <text evidence="1">Component of the mitochondrial contact site and cristae organizing system (MICOS) complex.</text>
</comment>
<dbReference type="Pfam" id="PF09769">
    <property type="entry name" value="ApoO"/>
    <property type="match status" value="1"/>
</dbReference>
<keyword evidence="1" id="KW-0999">Mitochondrion inner membrane</keyword>
<dbReference type="RefSeq" id="XP_020069982.1">
    <property type="nucleotide sequence ID" value="XM_020215181.1"/>
</dbReference>
<evidence type="ECO:0000313" key="2">
    <source>
        <dbReference type="EMBL" id="CEP20395.1"/>
    </source>
</evidence>
<dbReference type="InterPro" id="IPR019166">
    <property type="entry name" value="MIC26/MIC27"/>
</dbReference>
<gene>
    <name evidence="2" type="ORF">BN1211_0238</name>
    <name evidence="3" type="ORF">CYBJADRAFT_168024</name>
</gene>
<evidence type="ECO:0000313" key="5">
    <source>
        <dbReference type="Proteomes" id="UP000094389"/>
    </source>
</evidence>
<dbReference type="GO" id="GO:0061617">
    <property type="term" value="C:MICOS complex"/>
    <property type="evidence" value="ECO:0007669"/>
    <property type="project" value="UniProtKB-UniRule"/>
</dbReference>
<dbReference type="GO" id="GO:0042407">
    <property type="term" value="P:cristae formation"/>
    <property type="evidence" value="ECO:0007669"/>
    <property type="project" value="InterPro"/>
</dbReference>
<accession>A0A1E4S0B8</accession>
<reference evidence="3 5" key="3">
    <citation type="journal article" date="2016" name="Proc. Natl. Acad. Sci. U.S.A.">
        <title>Comparative genomics of biotechnologically important yeasts.</title>
        <authorList>
            <person name="Riley R."/>
            <person name="Haridas S."/>
            <person name="Wolfe K.H."/>
            <person name="Lopes M.R."/>
            <person name="Hittinger C.T."/>
            <person name="Goeker M."/>
            <person name="Salamov A.A."/>
            <person name="Wisecaver J.H."/>
            <person name="Long T.M."/>
            <person name="Calvey C.H."/>
            <person name="Aerts A.L."/>
            <person name="Barry K.W."/>
            <person name="Choi C."/>
            <person name="Clum A."/>
            <person name="Coughlan A.Y."/>
            <person name="Deshpande S."/>
            <person name="Douglass A.P."/>
            <person name="Hanson S.J."/>
            <person name="Klenk H.-P."/>
            <person name="LaButti K.M."/>
            <person name="Lapidus A."/>
            <person name="Lindquist E.A."/>
            <person name="Lipzen A.M."/>
            <person name="Meier-Kolthoff J.P."/>
            <person name="Ohm R.A."/>
            <person name="Otillar R.P."/>
            <person name="Pangilinan J.L."/>
            <person name="Peng Y."/>
            <person name="Rokas A."/>
            <person name="Rosa C.A."/>
            <person name="Scheuner C."/>
            <person name="Sibirny A.A."/>
            <person name="Slot J.C."/>
            <person name="Stielow J.B."/>
            <person name="Sun H."/>
            <person name="Kurtzman C.P."/>
            <person name="Blackwell M."/>
            <person name="Grigoriev I.V."/>
            <person name="Jeffries T.W."/>
        </authorList>
    </citation>
    <scope>NUCLEOTIDE SEQUENCE [LARGE SCALE GENOMIC DNA]</scope>
    <source>
        <strain evidence="5">ATCC 18201 / CBS 1600 / BCRC 20928 / JCM 3617 / NBRC 0987 / NRRL Y-1542</strain>
        <strain evidence="3">NRRL Y-1542</strain>
    </source>
</reference>
<dbReference type="AlphaFoldDB" id="A0A0H5BY49"/>
<reference evidence="2" key="1">
    <citation type="submission" date="2014-12" db="EMBL/GenBank/DDBJ databases">
        <authorList>
            <person name="Jaenicke S."/>
        </authorList>
    </citation>
    <scope>NUCLEOTIDE SEQUENCE [LARGE SCALE GENOMIC DNA]</scope>
    <source>
        <strain evidence="2">CBS1600</strain>
    </source>
</reference>
<dbReference type="Proteomes" id="UP000038830">
    <property type="component" value="Unassembled WGS sequence"/>
</dbReference>
<proteinExistence type="predicted"/>
<dbReference type="GeneID" id="30989577"/>
<protein>
    <recommendedName>
        <fullName evidence="1">MICOS complex subunit</fullName>
    </recommendedName>
</protein>
<accession>A0A0H5BY49</accession>
<evidence type="ECO:0000313" key="3">
    <source>
        <dbReference type="EMBL" id="ODV72943.1"/>
    </source>
</evidence>